<gene>
    <name evidence="10 11" type="primary">rnfD</name>
    <name evidence="11" type="ORF">ERS008667_01997</name>
</gene>
<evidence type="ECO:0000256" key="10">
    <source>
        <dbReference type="HAMAP-Rule" id="MF_00462"/>
    </source>
</evidence>
<comment type="subcellular location">
    <subcellularLocation>
        <location evidence="10">Cell inner membrane</location>
        <topology evidence="10">Multi-pass membrane protein</topology>
    </subcellularLocation>
</comment>
<dbReference type="GO" id="GO:0055085">
    <property type="term" value="P:transmembrane transport"/>
    <property type="evidence" value="ECO:0007669"/>
    <property type="project" value="InterPro"/>
</dbReference>
<comment type="similarity">
    <text evidence="10">Belongs to the NqrB/RnfD family.</text>
</comment>
<feature type="transmembrane region" description="Helical" evidence="10">
    <location>
        <begin position="241"/>
        <end position="266"/>
    </location>
</feature>
<dbReference type="NCBIfam" id="NF002011">
    <property type="entry name" value="PRK00816.1"/>
    <property type="match status" value="1"/>
</dbReference>
<evidence type="ECO:0000313" key="12">
    <source>
        <dbReference type="Proteomes" id="UP000038204"/>
    </source>
</evidence>
<dbReference type="PANTHER" id="PTHR30578:SF0">
    <property type="entry name" value="ION-TRANSLOCATING OXIDOREDUCTASE COMPLEX SUBUNIT D"/>
    <property type="match status" value="1"/>
</dbReference>
<keyword evidence="9 10" id="KW-0472">Membrane</keyword>
<comment type="function">
    <text evidence="10">Part of a membrane-bound complex that couples electron transfer with translocation of ions across the membrane.</text>
</comment>
<dbReference type="GO" id="GO:0016491">
    <property type="term" value="F:oxidoreductase activity"/>
    <property type="evidence" value="ECO:0007669"/>
    <property type="project" value="UniProtKB-KW"/>
</dbReference>
<dbReference type="NCBIfam" id="TIGR01946">
    <property type="entry name" value="rnfD"/>
    <property type="match status" value="1"/>
</dbReference>
<keyword evidence="10" id="KW-1003">Cell membrane</keyword>
<dbReference type="EMBL" id="CQBK01000013">
    <property type="protein sequence ID" value="CNH96030.1"/>
    <property type="molecule type" value="Genomic_DNA"/>
</dbReference>
<evidence type="ECO:0000256" key="5">
    <source>
        <dbReference type="ARBA" id="ARBA00022692"/>
    </source>
</evidence>
<dbReference type="EC" id="7.-.-.-" evidence="10"/>
<keyword evidence="7 10" id="KW-0249">Electron transport</keyword>
<keyword evidence="3 10" id="KW-0285">Flavoprotein</keyword>
<keyword evidence="5 10" id="KW-0812">Transmembrane</keyword>
<keyword evidence="4 10" id="KW-0288">FMN</keyword>
<protein>
    <recommendedName>
        <fullName evidence="10">Ion-translocating oxidoreductase complex subunit D</fullName>
        <ecNumber evidence="10">7.-.-.-</ecNumber>
    </recommendedName>
    <alternativeName>
        <fullName evidence="10">Rnf electron transport complex subunit D</fullName>
    </alternativeName>
</protein>
<evidence type="ECO:0000256" key="4">
    <source>
        <dbReference type="ARBA" id="ARBA00022643"/>
    </source>
</evidence>
<comment type="subunit">
    <text evidence="10">The complex is composed of six subunits: RnfA, RnfB, RnfC, RnfD, RnfE and RnfG.</text>
</comment>
<keyword evidence="8 10" id="KW-1133">Transmembrane helix</keyword>
<feature type="transmembrane region" description="Helical" evidence="10">
    <location>
        <begin position="52"/>
        <end position="70"/>
    </location>
</feature>
<keyword evidence="2 10" id="KW-0597">Phosphoprotein</keyword>
<dbReference type="InterPro" id="IPR011303">
    <property type="entry name" value="RnfD_bac"/>
</dbReference>
<evidence type="ECO:0000256" key="8">
    <source>
        <dbReference type="ARBA" id="ARBA00022989"/>
    </source>
</evidence>
<evidence type="ECO:0000313" key="11">
    <source>
        <dbReference type="EMBL" id="CNH96030.1"/>
    </source>
</evidence>
<keyword evidence="6 10" id="KW-1278">Translocase</keyword>
<dbReference type="GO" id="GO:0005886">
    <property type="term" value="C:plasma membrane"/>
    <property type="evidence" value="ECO:0007669"/>
    <property type="project" value="UniProtKB-SubCell"/>
</dbReference>
<feature type="transmembrane region" description="Helical" evidence="10">
    <location>
        <begin position="330"/>
        <end position="348"/>
    </location>
</feature>
<keyword evidence="10" id="KW-0997">Cell inner membrane</keyword>
<dbReference type="AlphaFoldDB" id="A0A0T9Q560"/>
<evidence type="ECO:0000256" key="7">
    <source>
        <dbReference type="ARBA" id="ARBA00022982"/>
    </source>
</evidence>
<dbReference type="HAMAP" id="MF_00462">
    <property type="entry name" value="RsxD_RnfD"/>
    <property type="match status" value="1"/>
</dbReference>
<proteinExistence type="inferred from homology"/>
<feature type="transmembrane region" description="Helical" evidence="10">
    <location>
        <begin position="157"/>
        <end position="175"/>
    </location>
</feature>
<feature type="transmembrane region" description="Helical" evidence="10">
    <location>
        <begin position="127"/>
        <end position="145"/>
    </location>
</feature>
<sequence length="385" mass="41933">MLARSLRLKALISILTYGCNFMKFRPVTPTHNKGLQIASSPFTHNQRSTRHIMLLVILACIPGIIAQTYFFGYGSLIQVMLAMITALLAEGAVLQLRKQPVMARLQDNSALLTALLLGISLPPLAPWWMIVLGTLFAIVIAKQLYGGLGQNPFNPAMVGYVVLLISFPVQMTSWLPPLPLQETSVGFYDSLLTIFTGYTHSGANIHQLQVGYDGISQATPLDTFKTSLRSQSADQILQQPIFGGVLAGLGWQWVNIGFLVGGLLLLWRKAIHWHIPVSFLLALGGCAAVSWMIAPQGFASPMLHLFSGATMLGAFFIATDPVSASTTPHGRLIFGALIGILVWLIRVYGGYPDGIAFAVLLANITVPLIDHYTQPRVYGHKNGRK</sequence>
<dbReference type="GO" id="GO:0022900">
    <property type="term" value="P:electron transport chain"/>
    <property type="evidence" value="ECO:0007669"/>
    <property type="project" value="UniProtKB-UniRule"/>
</dbReference>
<evidence type="ECO:0000256" key="9">
    <source>
        <dbReference type="ARBA" id="ARBA00023136"/>
    </source>
</evidence>
<evidence type="ECO:0000256" key="6">
    <source>
        <dbReference type="ARBA" id="ARBA00022967"/>
    </source>
</evidence>
<name>A0A0T9Q560_9GAMM</name>
<feature type="transmembrane region" description="Helical" evidence="10">
    <location>
        <begin position="354"/>
        <end position="372"/>
    </location>
</feature>
<accession>A0A0T9Q560</accession>
<evidence type="ECO:0000256" key="2">
    <source>
        <dbReference type="ARBA" id="ARBA00022553"/>
    </source>
</evidence>
<dbReference type="PANTHER" id="PTHR30578">
    <property type="entry name" value="ELECTRON TRANSPORT COMPLEX PROTEIN RNFD"/>
    <property type="match status" value="1"/>
</dbReference>
<comment type="cofactor">
    <cofactor evidence="10">
        <name>FMN</name>
        <dbReference type="ChEBI" id="CHEBI:58210"/>
    </cofactor>
</comment>
<feature type="transmembrane region" description="Helical" evidence="10">
    <location>
        <begin position="273"/>
        <end position="293"/>
    </location>
</feature>
<keyword evidence="11" id="KW-0560">Oxidoreductase</keyword>
<organism evidence="11 12">
    <name type="scientific">Yersinia similis</name>
    <dbReference type="NCBI Taxonomy" id="367190"/>
    <lineage>
        <taxon>Bacteria</taxon>
        <taxon>Pseudomonadati</taxon>
        <taxon>Pseudomonadota</taxon>
        <taxon>Gammaproteobacteria</taxon>
        <taxon>Enterobacterales</taxon>
        <taxon>Yersiniaceae</taxon>
        <taxon>Yersinia</taxon>
    </lineage>
</organism>
<dbReference type="Pfam" id="PF03116">
    <property type="entry name" value="NQR2_RnfD_RnfE"/>
    <property type="match status" value="1"/>
</dbReference>
<evidence type="ECO:0000256" key="3">
    <source>
        <dbReference type="ARBA" id="ARBA00022630"/>
    </source>
</evidence>
<evidence type="ECO:0000256" key="1">
    <source>
        <dbReference type="ARBA" id="ARBA00022448"/>
    </source>
</evidence>
<dbReference type="InterPro" id="IPR004338">
    <property type="entry name" value="NqrB/RnfD"/>
</dbReference>
<feature type="transmembrane region" description="Helical" evidence="10">
    <location>
        <begin position="299"/>
        <end position="318"/>
    </location>
</feature>
<dbReference type="Proteomes" id="UP000038204">
    <property type="component" value="Unassembled WGS sequence"/>
</dbReference>
<keyword evidence="1 10" id="KW-0813">Transport</keyword>
<reference evidence="11 12" key="1">
    <citation type="submission" date="2015-03" db="EMBL/GenBank/DDBJ databases">
        <authorList>
            <person name="Murphy D."/>
        </authorList>
    </citation>
    <scope>NUCLEOTIDE SEQUENCE [LARGE SCALE GENOMIC DNA]</scope>
    <source>
        <strain evidence="11 12">Y233</strain>
    </source>
</reference>
<feature type="modified residue" description="FMN phosphoryl threonine" evidence="10">
    <location>
        <position position="219"/>
    </location>
</feature>